<evidence type="ECO:0000313" key="6">
    <source>
        <dbReference type="Proteomes" id="UP000261811"/>
    </source>
</evidence>
<evidence type="ECO:0000256" key="3">
    <source>
        <dbReference type="ARBA" id="ARBA00023125"/>
    </source>
</evidence>
<dbReference type="Gene3D" id="3.90.220.20">
    <property type="entry name" value="DNA methylase specificity domains"/>
    <property type="match status" value="2"/>
</dbReference>
<evidence type="ECO:0000256" key="1">
    <source>
        <dbReference type="ARBA" id="ARBA00010923"/>
    </source>
</evidence>
<keyword evidence="6" id="KW-1185">Reference proteome</keyword>
<dbReference type="InterPro" id="IPR052021">
    <property type="entry name" value="Type-I_RS_S_subunit"/>
</dbReference>
<protein>
    <submittedName>
        <fullName evidence="5">Restriction endonuclease subunit S</fullName>
    </submittedName>
</protein>
<keyword evidence="5" id="KW-0378">Hydrolase</keyword>
<proteinExistence type="inferred from homology"/>
<name>A0A372JMZ1_9ACTN</name>
<sequence>MPERRIGVPQIAHWPEMRLDSVCELISRGTAPAYVDDSPIRVIGQRCVREWGFDASATRGHDPRALNVLRAKTGDVLLNSTGAGTIGRSCVFGEVGDFVVDSHVTILRPALAKINPRWMEMLLRSPWGQRYLEAHCFTGSTNQVELSRSELVSTVVPVPPVAEQRRIAEVLDAVDHQDAMLEACLKKKEVIVGGLISSLLDSVSSVESELSSFLSGPPKNGYSPVEVDNWTGVKALGLSCLTPRGFRPVQLKNVPSGDSRNRAAMLANGDLLISRANTRELVGLAGIYRDVGAPCIYPDLMMRVTTSAQCLPEFLELQLLEGRVRRQIQAMAQGTSESMVKINSRTVMELRVRIPELAEQRRILGIVAAARSEVESLYQERQRLRLLKQGLADDLLTGRTKVA</sequence>
<dbReference type="Pfam" id="PF01420">
    <property type="entry name" value="Methylase_S"/>
    <property type="match status" value="1"/>
</dbReference>
<organism evidence="5 6">
    <name type="scientific">Actinomadura logoneensis</name>
    <dbReference type="NCBI Taxonomy" id="2293572"/>
    <lineage>
        <taxon>Bacteria</taxon>
        <taxon>Bacillati</taxon>
        <taxon>Actinomycetota</taxon>
        <taxon>Actinomycetes</taxon>
        <taxon>Streptosporangiales</taxon>
        <taxon>Thermomonosporaceae</taxon>
        <taxon>Actinomadura</taxon>
    </lineage>
</organism>
<dbReference type="EMBL" id="QURH01000215">
    <property type="protein sequence ID" value="RFU41382.1"/>
    <property type="molecule type" value="Genomic_DNA"/>
</dbReference>
<dbReference type="OrthoDB" id="3197085at2"/>
<dbReference type="SUPFAM" id="SSF116734">
    <property type="entry name" value="DNA methylase specificity domain"/>
    <property type="match status" value="2"/>
</dbReference>
<comment type="caution">
    <text evidence="5">The sequence shown here is derived from an EMBL/GenBank/DDBJ whole genome shotgun (WGS) entry which is preliminary data.</text>
</comment>
<dbReference type="GO" id="GO:0004519">
    <property type="term" value="F:endonuclease activity"/>
    <property type="evidence" value="ECO:0007669"/>
    <property type="project" value="UniProtKB-KW"/>
</dbReference>
<reference evidence="5 6" key="1">
    <citation type="submission" date="2018-08" db="EMBL/GenBank/DDBJ databases">
        <title>Actinomadura jelena sp. nov., a novel Actinomycete isolated from soil in Chad.</title>
        <authorList>
            <person name="Shi L."/>
        </authorList>
    </citation>
    <scope>NUCLEOTIDE SEQUENCE [LARGE SCALE GENOMIC DNA]</scope>
    <source>
        <strain evidence="5 6">NEAU-G17</strain>
    </source>
</reference>
<dbReference type="CDD" id="cd17261">
    <property type="entry name" value="RMtype1_S_EcoKI-TRD2-CR2_like"/>
    <property type="match status" value="1"/>
</dbReference>
<keyword evidence="2" id="KW-0680">Restriction system</keyword>
<keyword evidence="5" id="KW-0255">Endonuclease</keyword>
<dbReference type="PANTHER" id="PTHR30408:SF12">
    <property type="entry name" value="TYPE I RESTRICTION ENZYME MJAVIII SPECIFICITY SUBUNIT"/>
    <property type="match status" value="1"/>
</dbReference>
<feature type="domain" description="Type I restriction modification DNA specificity" evidence="4">
    <location>
        <begin position="73"/>
        <end position="180"/>
    </location>
</feature>
<dbReference type="AlphaFoldDB" id="A0A372JMZ1"/>
<dbReference type="PANTHER" id="PTHR30408">
    <property type="entry name" value="TYPE-1 RESTRICTION ENZYME ECOKI SPECIFICITY PROTEIN"/>
    <property type="match status" value="1"/>
</dbReference>
<dbReference type="Proteomes" id="UP000261811">
    <property type="component" value="Unassembled WGS sequence"/>
</dbReference>
<keyword evidence="3" id="KW-0238">DNA-binding</keyword>
<gene>
    <name evidence="5" type="ORF">DZF91_12160</name>
</gene>
<dbReference type="InterPro" id="IPR000055">
    <property type="entry name" value="Restrct_endonuc_typeI_TRD"/>
</dbReference>
<evidence type="ECO:0000259" key="4">
    <source>
        <dbReference type="Pfam" id="PF01420"/>
    </source>
</evidence>
<accession>A0A372JMZ1</accession>
<dbReference type="GO" id="GO:0009307">
    <property type="term" value="P:DNA restriction-modification system"/>
    <property type="evidence" value="ECO:0007669"/>
    <property type="project" value="UniProtKB-KW"/>
</dbReference>
<evidence type="ECO:0000313" key="5">
    <source>
        <dbReference type="EMBL" id="RFU41382.1"/>
    </source>
</evidence>
<evidence type="ECO:0000256" key="2">
    <source>
        <dbReference type="ARBA" id="ARBA00022747"/>
    </source>
</evidence>
<dbReference type="GO" id="GO:0003677">
    <property type="term" value="F:DNA binding"/>
    <property type="evidence" value="ECO:0007669"/>
    <property type="project" value="UniProtKB-KW"/>
</dbReference>
<keyword evidence="5" id="KW-0540">Nuclease</keyword>
<dbReference type="InterPro" id="IPR044946">
    <property type="entry name" value="Restrct_endonuc_typeI_TRD_sf"/>
</dbReference>
<comment type="similarity">
    <text evidence="1">Belongs to the type-I restriction system S methylase family.</text>
</comment>